<dbReference type="NCBIfam" id="TIGR00125">
    <property type="entry name" value="cyt_tran_rel"/>
    <property type="match status" value="1"/>
</dbReference>
<dbReference type="EC" id="6.3.2.1" evidence="4 13"/>
<comment type="caution">
    <text evidence="14">The sequence shown here is derived from an EMBL/GenBank/DDBJ whole genome shotgun (WGS) entry which is preliminary data.</text>
</comment>
<protein>
    <recommendedName>
        <fullName evidence="5 13">Pantothenate synthetase</fullName>
        <shortName evidence="13">PS</shortName>
        <ecNumber evidence="4 13">6.3.2.1</ecNumber>
    </recommendedName>
    <alternativeName>
        <fullName evidence="13">Pantoate--beta-alanine ligase</fullName>
    </alternativeName>
    <alternativeName>
        <fullName evidence="13">Pantoate-activating enzyme</fullName>
    </alternativeName>
</protein>
<dbReference type="InterPro" id="IPR004821">
    <property type="entry name" value="Cyt_trans-like"/>
</dbReference>
<feature type="binding site" evidence="13">
    <location>
        <position position="153"/>
    </location>
    <ligand>
        <name>(R)-pantoate</name>
        <dbReference type="ChEBI" id="CHEBI:15980"/>
    </ligand>
</feature>
<accession>A0A1F7SHI7</accession>
<dbReference type="SUPFAM" id="SSF52374">
    <property type="entry name" value="Nucleotidylyl transferase"/>
    <property type="match status" value="1"/>
</dbReference>
<dbReference type="Gene3D" id="3.30.1300.10">
    <property type="entry name" value="Pantoate-beta-alanine ligase, C-terminal domain"/>
    <property type="match status" value="1"/>
</dbReference>
<dbReference type="GO" id="GO:0005829">
    <property type="term" value="C:cytosol"/>
    <property type="evidence" value="ECO:0007669"/>
    <property type="project" value="TreeGrafter"/>
</dbReference>
<feature type="binding site" evidence="13">
    <location>
        <position position="176"/>
    </location>
    <ligand>
        <name>ATP</name>
        <dbReference type="ChEBI" id="CHEBI:30616"/>
    </ligand>
</feature>
<comment type="similarity">
    <text evidence="3 13">Belongs to the pantothenate synthetase family.</text>
</comment>
<evidence type="ECO:0000256" key="12">
    <source>
        <dbReference type="ARBA" id="ARBA00055042"/>
    </source>
</evidence>
<dbReference type="Proteomes" id="UP000178082">
    <property type="component" value="Unassembled WGS sequence"/>
</dbReference>
<name>A0A1F7SHI7_9BACT</name>
<keyword evidence="8 13" id="KW-0566">Pantothenate biosynthesis</keyword>
<feature type="binding site" evidence="13">
    <location>
        <begin position="147"/>
        <end position="150"/>
    </location>
    <ligand>
        <name>ATP</name>
        <dbReference type="ChEBI" id="CHEBI:30616"/>
    </ligand>
</feature>
<dbReference type="FunFam" id="3.30.1300.10:FF:000001">
    <property type="entry name" value="Pantothenate synthetase"/>
    <property type="match status" value="1"/>
</dbReference>
<keyword evidence="6 13" id="KW-0963">Cytoplasm</keyword>
<evidence type="ECO:0000256" key="11">
    <source>
        <dbReference type="ARBA" id="ARBA00048258"/>
    </source>
</evidence>
<feature type="binding site" evidence="13">
    <location>
        <begin position="30"/>
        <end position="37"/>
    </location>
    <ligand>
        <name>ATP</name>
        <dbReference type="ChEBI" id="CHEBI:30616"/>
    </ligand>
</feature>
<evidence type="ECO:0000256" key="7">
    <source>
        <dbReference type="ARBA" id="ARBA00022598"/>
    </source>
</evidence>
<comment type="subunit">
    <text evidence="13">Homodimer.</text>
</comment>
<dbReference type="InterPro" id="IPR014729">
    <property type="entry name" value="Rossmann-like_a/b/a_fold"/>
</dbReference>
<evidence type="ECO:0000256" key="4">
    <source>
        <dbReference type="ARBA" id="ARBA00012219"/>
    </source>
</evidence>
<evidence type="ECO:0000256" key="9">
    <source>
        <dbReference type="ARBA" id="ARBA00022741"/>
    </source>
</evidence>
<evidence type="ECO:0000256" key="13">
    <source>
        <dbReference type="HAMAP-Rule" id="MF_00158"/>
    </source>
</evidence>
<sequence length="281" mass="31725">MKVIKSKKQIKKTVDGIKKSHNTIGFVPTMGFLHKGHMSLISEAKKDCDKVVVSIFVNPIQFGRGEDFKAYPRKTDSDLLKCKKAGVDIVFLPEQKEMYSEGFQSYVNVPKLSNHLCGISRPGHFAGVATAVLKLLNIVKPEKAYFGEKDYQQLIIIKRMVSDLDLDVRIVNMPIIREEDGLAMSSRNKYLGNIQRKKANILFRALEKGENMVKKGEKNPEKIISVLKKMILSEKTGKIDYINICNPHTLENLDKISSDVLIALAVKIGKARLIDNRLVKR</sequence>
<dbReference type="PANTHER" id="PTHR21299:SF1">
    <property type="entry name" value="PANTOATE--BETA-ALANINE LIGASE"/>
    <property type="match status" value="1"/>
</dbReference>
<comment type="subcellular location">
    <subcellularLocation>
        <location evidence="1 13">Cytoplasm</location>
    </subcellularLocation>
</comment>
<dbReference type="GO" id="GO:0015940">
    <property type="term" value="P:pantothenate biosynthetic process"/>
    <property type="evidence" value="ECO:0007669"/>
    <property type="project" value="UniProtKB-UniRule"/>
</dbReference>
<dbReference type="PANTHER" id="PTHR21299">
    <property type="entry name" value="CYTIDYLATE KINASE/PANTOATE-BETA-ALANINE LIGASE"/>
    <property type="match status" value="1"/>
</dbReference>
<comment type="miscellaneous">
    <text evidence="13">The reaction proceeds by a bi uni uni bi ping pong mechanism.</text>
</comment>
<evidence type="ECO:0000256" key="10">
    <source>
        <dbReference type="ARBA" id="ARBA00022840"/>
    </source>
</evidence>
<feature type="binding site" evidence="13">
    <location>
        <begin position="184"/>
        <end position="187"/>
    </location>
    <ligand>
        <name>ATP</name>
        <dbReference type="ChEBI" id="CHEBI:30616"/>
    </ligand>
</feature>
<dbReference type="Pfam" id="PF02569">
    <property type="entry name" value="Pantoate_ligase"/>
    <property type="match status" value="1"/>
</dbReference>
<feature type="active site" description="Proton donor" evidence="13">
    <location>
        <position position="37"/>
    </location>
</feature>
<evidence type="ECO:0000256" key="1">
    <source>
        <dbReference type="ARBA" id="ARBA00004496"/>
    </source>
</evidence>
<dbReference type="NCBIfam" id="TIGR00018">
    <property type="entry name" value="panC"/>
    <property type="match status" value="1"/>
</dbReference>
<dbReference type="FunFam" id="3.40.50.620:FF:000114">
    <property type="entry name" value="Pantothenate synthetase"/>
    <property type="match status" value="1"/>
</dbReference>
<dbReference type="HAMAP" id="MF_00158">
    <property type="entry name" value="PanC"/>
    <property type="match status" value="1"/>
</dbReference>
<evidence type="ECO:0000313" key="14">
    <source>
        <dbReference type="EMBL" id="OGL52694.1"/>
    </source>
</evidence>
<reference evidence="14 15" key="1">
    <citation type="journal article" date="2016" name="Nat. Commun.">
        <title>Thousands of microbial genomes shed light on interconnected biogeochemical processes in an aquifer system.</title>
        <authorList>
            <person name="Anantharaman K."/>
            <person name="Brown C.T."/>
            <person name="Hug L.A."/>
            <person name="Sharon I."/>
            <person name="Castelle C.J."/>
            <person name="Probst A.J."/>
            <person name="Thomas B.C."/>
            <person name="Singh A."/>
            <person name="Wilkins M.J."/>
            <person name="Karaoz U."/>
            <person name="Brodie E.L."/>
            <person name="Williams K.H."/>
            <person name="Hubbard S.S."/>
            <person name="Banfield J.F."/>
        </authorList>
    </citation>
    <scope>NUCLEOTIDE SEQUENCE [LARGE SCALE GENOMIC DNA]</scope>
</reference>
<gene>
    <name evidence="13" type="primary">panC</name>
    <name evidence="14" type="ORF">A3G31_11655</name>
</gene>
<evidence type="ECO:0000256" key="6">
    <source>
        <dbReference type="ARBA" id="ARBA00022490"/>
    </source>
</evidence>
<dbReference type="GO" id="GO:0004592">
    <property type="term" value="F:pantoate-beta-alanine ligase activity"/>
    <property type="evidence" value="ECO:0007669"/>
    <property type="project" value="UniProtKB-UniRule"/>
</dbReference>
<keyword evidence="10 13" id="KW-0067">ATP-binding</keyword>
<evidence type="ECO:0000256" key="3">
    <source>
        <dbReference type="ARBA" id="ARBA00009256"/>
    </source>
</evidence>
<comment type="function">
    <text evidence="12 13">Catalyzes the condensation of pantoate with beta-alanine in an ATP-dependent reaction via a pantoyl-adenylate intermediate.</text>
</comment>
<dbReference type="InterPro" id="IPR042176">
    <property type="entry name" value="Pantoate_ligase_C"/>
</dbReference>
<feature type="binding site" evidence="13">
    <location>
        <position position="61"/>
    </location>
    <ligand>
        <name>beta-alanine</name>
        <dbReference type="ChEBI" id="CHEBI:57966"/>
    </ligand>
</feature>
<dbReference type="CDD" id="cd00560">
    <property type="entry name" value="PanC"/>
    <property type="match status" value="1"/>
</dbReference>
<evidence type="ECO:0000256" key="8">
    <source>
        <dbReference type="ARBA" id="ARBA00022655"/>
    </source>
</evidence>
<evidence type="ECO:0000256" key="2">
    <source>
        <dbReference type="ARBA" id="ARBA00004990"/>
    </source>
</evidence>
<organism evidence="14 15">
    <name type="scientific">Candidatus Schekmanbacteria bacterium RIFCSPLOWO2_12_FULL_38_15</name>
    <dbReference type="NCBI Taxonomy" id="1817883"/>
    <lineage>
        <taxon>Bacteria</taxon>
        <taxon>Candidatus Schekmaniibacteriota</taxon>
    </lineage>
</organism>
<comment type="catalytic activity">
    <reaction evidence="11 13">
        <text>(R)-pantoate + beta-alanine + ATP = (R)-pantothenate + AMP + diphosphate + H(+)</text>
        <dbReference type="Rhea" id="RHEA:10912"/>
        <dbReference type="ChEBI" id="CHEBI:15378"/>
        <dbReference type="ChEBI" id="CHEBI:15980"/>
        <dbReference type="ChEBI" id="CHEBI:29032"/>
        <dbReference type="ChEBI" id="CHEBI:30616"/>
        <dbReference type="ChEBI" id="CHEBI:33019"/>
        <dbReference type="ChEBI" id="CHEBI:57966"/>
        <dbReference type="ChEBI" id="CHEBI:456215"/>
        <dbReference type="EC" id="6.3.2.1"/>
    </reaction>
</comment>
<comment type="pathway">
    <text evidence="2 13">Cofactor biosynthesis; (R)-pantothenate biosynthesis; (R)-pantothenate from (R)-pantoate and beta-alanine: step 1/1.</text>
</comment>
<keyword evidence="9 13" id="KW-0547">Nucleotide-binding</keyword>
<dbReference type="InterPro" id="IPR003721">
    <property type="entry name" value="Pantoate_ligase"/>
</dbReference>
<dbReference type="STRING" id="1817883.A3G31_11655"/>
<dbReference type="EMBL" id="MGDI01000031">
    <property type="protein sequence ID" value="OGL52694.1"/>
    <property type="molecule type" value="Genomic_DNA"/>
</dbReference>
<dbReference type="Gene3D" id="3.40.50.620">
    <property type="entry name" value="HUPs"/>
    <property type="match status" value="1"/>
</dbReference>
<feature type="binding site" evidence="13">
    <location>
        <position position="61"/>
    </location>
    <ligand>
        <name>(R)-pantoate</name>
        <dbReference type="ChEBI" id="CHEBI:15980"/>
    </ligand>
</feature>
<dbReference type="AlphaFoldDB" id="A0A1F7SHI7"/>
<evidence type="ECO:0000256" key="5">
    <source>
        <dbReference type="ARBA" id="ARBA00014155"/>
    </source>
</evidence>
<dbReference type="UniPathway" id="UPA00028">
    <property type="reaction ID" value="UER00005"/>
</dbReference>
<proteinExistence type="inferred from homology"/>
<keyword evidence="7 13" id="KW-0436">Ligase</keyword>
<evidence type="ECO:0000313" key="15">
    <source>
        <dbReference type="Proteomes" id="UP000178082"/>
    </source>
</evidence>
<dbReference type="GO" id="GO:0005524">
    <property type="term" value="F:ATP binding"/>
    <property type="evidence" value="ECO:0007669"/>
    <property type="project" value="UniProtKB-KW"/>
</dbReference>